<comment type="similarity">
    <text evidence="1">Belongs to the short-chain dehydrogenases/reductases (SDR) family.</text>
</comment>
<dbReference type="PRINTS" id="PR00081">
    <property type="entry name" value="GDHRDH"/>
</dbReference>
<reference evidence="2 3" key="1">
    <citation type="submission" date="2018-04" db="EMBL/GenBank/DDBJ databases">
        <title>Genomic Encyclopedia of Type Strains, Phase IV (KMG-IV): sequencing the most valuable type-strain genomes for metagenomic binning, comparative biology and taxonomic classification.</title>
        <authorList>
            <person name="Goeker M."/>
        </authorList>
    </citation>
    <scope>NUCLEOTIDE SEQUENCE [LARGE SCALE GENOMIC DNA]</scope>
    <source>
        <strain evidence="2 3">DSM 14823</strain>
    </source>
</reference>
<sequence length="138" mass="14826">MLDAPYDFSRQAIPFMKAQHNGKIILISSICAIREGGGNFGYGVMKAGVAAMARCMANSLAQYNIQVNAIAPGIIRTDLTERQGCFEDQRYKSIIQKYPAGRLGEPEEIAGVALFLGSNLSSFMDGQLLVVDGGFSGN</sequence>
<dbReference type="InterPro" id="IPR036291">
    <property type="entry name" value="NAD(P)-bd_dom_sf"/>
</dbReference>
<proteinExistence type="inferred from homology"/>
<dbReference type="Gene3D" id="3.40.50.720">
    <property type="entry name" value="NAD(P)-binding Rossmann-like Domain"/>
    <property type="match status" value="1"/>
</dbReference>
<dbReference type="Pfam" id="PF13561">
    <property type="entry name" value="adh_short_C2"/>
    <property type="match status" value="1"/>
</dbReference>
<organism evidence="2 3">
    <name type="scientific">Victivallis vadensis</name>
    <dbReference type="NCBI Taxonomy" id="172901"/>
    <lineage>
        <taxon>Bacteria</taxon>
        <taxon>Pseudomonadati</taxon>
        <taxon>Lentisphaerota</taxon>
        <taxon>Lentisphaeria</taxon>
        <taxon>Victivallales</taxon>
        <taxon>Victivallaceae</taxon>
        <taxon>Victivallis</taxon>
    </lineage>
</organism>
<evidence type="ECO:0000313" key="2">
    <source>
        <dbReference type="EMBL" id="PVY35181.1"/>
    </source>
</evidence>
<dbReference type="PANTHER" id="PTHR42760">
    <property type="entry name" value="SHORT-CHAIN DEHYDROGENASES/REDUCTASES FAMILY MEMBER"/>
    <property type="match status" value="1"/>
</dbReference>
<dbReference type="AlphaFoldDB" id="A0A2U1AFK9"/>
<evidence type="ECO:0000313" key="3">
    <source>
        <dbReference type="Proteomes" id="UP000245959"/>
    </source>
</evidence>
<dbReference type="GO" id="GO:0016616">
    <property type="term" value="F:oxidoreductase activity, acting on the CH-OH group of donors, NAD or NADP as acceptor"/>
    <property type="evidence" value="ECO:0007669"/>
    <property type="project" value="TreeGrafter"/>
</dbReference>
<dbReference type="Proteomes" id="UP000245959">
    <property type="component" value="Unassembled WGS sequence"/>
</dbReference>
<protein>
    <submittedName>
        <fullName evidence="2">Enoyl-ACP reductase-like protein</fullName>
    </submittedName>
</protein>
<dbReference type="CDD" id="cd05233">
    <property type="entry name" value="SDR_c"/>
    <property type="match status" value="1"/>
</dbReference>
<dbReference type="EMBL" id="QEKH01000042">
    <property type="protein sequence ID" value="PVY35181.1"/>
    <property type="molecule type" value="Genomic_DNA"/>
</dbReference>
<accession>A0A2U1AFK9</accession>
<comment type="caution">
    <text evidence="2">The sequence shown here is derived from an EMBL/GenBank/DDBJ whole genome shotgun (WGS) entry which is preliminary data.</text>
</comment>
<dbReference type="InterPro" id="IPR002347">
    <property type="entry name" value="SDR_fam"/>
</dbReference>
<evidence type="ECO:0000256" key="1">
    <source>
        <dbReference type="ARBA" id="ARBA00006484"/>
    </source>
</evidence>
<dbReference type="SUPFAM" id="SSF51735">
    <property type="entry name" value="NAD(P)-binding Rossmann-fold domains"/>
    <property type="match status" value="1"/>
</dbReference>
<gene>
    <name evidence="2" type="ORF">C8D82_1428</name>
</gene>
<name>A0A2U1AFK9_9BACT</name>
<keyword evidence="3" id="KW-1185">Reference proteome</keyword>